<accession>A0ABZ2U3G5</accession>
<organism evidence="2 3">
    <name type="scientific">Gordonia hydrophobica</name>
    <dbReference type="NCBI Taxonomy" id="40516"/>
    <lineage>
        <taxon>Bacteria</taxon>
        <taxon>Bacillati</taxon>
        <taxon>Actinomycetota</taxon>
        <taxon>Actinomycetes</taxon>
        <taxon>Mycobacteriales</taxon>
        <taxon>Gordoniaceae</taxon>
        <taxon>Gordonia</taxon>
    </lineage>
</organism>
<protein>
    <submittedName>
        <fullName evidence="2">Uncharacterized protein</fullName>
    </submittedName>
</protein>
<evidence type="ECO:0000256" key="1">
    <source>
        <dbReference type="SAM" id="MobiDB-lite"/>
    </source>
</evidence>
<dbReference type="EMBL" id="CP136137">
    <property type="protein sequence ID" value="WYY08167.1"/>
    <property type="molecule type" value="Genomic_DNA"/>
</dbReference>
<dbReference type="Proteomes" id="UP001479933">
    <property type="component" value="Chromosome"/>
</dbReference>
<evidence type="ECO:0000313" key="2">
    <source>
        <dbReference type="EMBL" id="WYY08167.1"/>
    </source>
</evidence>
<evidence type="ECO:0000313" key="3">
    <source>
        <dbReference type="Proteomes" id="UP001479933"/>
    </source>
</evidence>
<dbReference type="RefSeq" id="WP_066166862.1">
    <property type="nucleotide sequence ID" value="NZ_CP136137.1"/>
</dbReference>
<keyword evidence="3" id="KW-1185">Reference proteome</keyword>
<reference evidence="2 3" key="1">
    <citation type="journal article" date="2023" name="Virus Evol.">
        <title>Computational host range prediction-The good, the bad, and the ugly.</title>
        <authorList>
            <person name="Howell A.A."/>
            <person name="Versoza C.J."/>
            <person name="Pfeifer S.P."/>
        </authorList>
    </citation>
    <scope>NUCLEOTIDE SEQUENCE [LARGE SCALE GENOMIC DNA]</scope>
    <source>
        <strain evidence="2 3">1610/1b</strain>
    </source>
</reference>
<proteinExistence type="predicted"/>
<name>A0ABZ2U3G5_9ACTN</name>
<gene>
    <name evidence="2" type="ORF">RVF87_03545</name>
</gene>
<feature type="region of interest" description="Disordered" evidence="1">
    <location>
        <begin position="181"/>
        <end position="204"/>
    </location>
</feature>
<sequence>MKSAYESEAVLADLGSKVVDGIAVAVRDTRTDFTTYREQHPTWVAEHSERGLANWIHDRLWAHLQRQLEHLDDCFFDNDEPERHFRVGTRYHFRAKRHSEDGAVATYPTQGALEFMEQELFIDGMEEVRLLGGYTWDREERAILQPVITLRDSRDNVIWLEALIEPTSGVAATPLTPVDPTLPTLPDVVTNEDDNGIGGAAGRQ</sequence>